<evidence type="ECO:0000259" key="2">
    <source>
        <dbReference type="PROSITE" id="PS50943"/>
    </source>
</evidence>
<proteinExistence type="predicted"/>
<protein>
    <submittedName>
        <fullName evidence="3">Helix-turn-helix domain-containing protein</fullName>
    </submittedName>
</protein>
<dbReference type="CDD" id="cd00093">
    <property type="entry name" value="HTH_XRE"/>
    <property type="match status" value="1"/>
</dbReference>
<comment type="caution">
    <text evidence="3">The sequence shown here is derived from an EMBL/GenBank/DDBJ whole genome shotgun (WGS) entry which is preliminary data.</text>
</comment>
<dbReference type="SMART" id="SM00530">
    <property type="entry name" value="HTH_XRE"/>
    <property type="match status" value="1"/>
</dbReference>
<dbReference type="PROSITE" id="PS50943">
    <property type="entry name" value="HTH_CROC1"/>
    <property type="match status" value="1"/>
</dbReference>
<dbReference type="GO" id="GO:0003677">
    <property type="term" value="F:DNA binding"/>
    <property type="evidence" value="ECO:0007669"/>
    <property type="project" value="InterPro"/>
</dbReference>
<name>A0A936F3X3_9BACT</name>
<reference evidence="3 4" key="1">
    <citation type="submission" date="2020-10" db="EMBL/GenBank/DDBJ databases">
        <title>Connecting structure to function with the recovery of over 1000 high-quality activated sludge metagenome-assembled genomes encoding full-length rRNA genes using long-read sequencing.</title>
        <authorList>
            <person name="Singleton C.M."/>
            <person name="Petriglieri F."/>
            <person name="Kristensen J.M."/>
            <person name="Kirkegaard R.H."/>
            <person name="Michaelsen T.Y."/>
            <person name="Andersen M.H."/>
            <person name="Karst S.M."/>
            <person name="Dueholm M.S."/>
            <person name="Nielsen P.H."/>
            <person name="Albertsen M."/>
        </authorList>
    </citation>
    <scope>NUCLEOTIDE SEQUENCE [LARGE SCALE GENOMIC DNA]</scope>
    <source>
        <strain evidence="3">OdNE_18-Q3-R46-58_MAXAC.008</strain>
    </source>
</reference>
<dbReference type="EMBL" id="JADKCH010000018">
    <property type="protein sequence ID" value="MBK8573443.1"/>
    <property type="molecule type" value="Genomic_DNA"/>
</dbReference>
<evidence type="ECO:0000313" key="4">
    <source>
        <dbReference type="Proteomes" id="UP000709959"/>
    </source>
</evidence>
<feature type="domain" description="HTH cro/C1-type" evidence="2">
    <location>
        <begin position="13"/>
        <end position="71"/>
    </location>
</feature>
<evidence type="ECO:0000256" key="1">
    <source>
        <dbReference type="SAM" id="Coils"/>
    </source>
</evidence>
<organism evidence="3 4">
    <name type="scientific">Candidatus Geothrix odensensis</name>
    <dbReference type="NCBI Taxonomy" id="2954440"/>
    <lineage>
        <taxon>Bacteria</taxon>
        <taxon>Pseudomonadati</taxon>
        <taxon>Acidobacteriota</taxon>
        <taxon>Holophagae</taxon>
        <taxon>Holophagales</taxon>
        <taxon>Holophagaceae</taxon>
        <taxon>Geothrix</taxon>
    </lineage>
</organism>
<feature type="coiled-coil region" evidence="1">
    <location>
        <begin position="90"/>
        <end position="145"/>
    </location>
</feature>
<dbReference type="SUPFAM" id="SSF47413">
    <property type="entry name" value="lambda repressor-like DNA-binding domains"/>
    <property type="match status" value="1"/>
</dbReference>
<evidence type="ECO:0000313" key="3">
    <source>
        <dbReference type="EMBL" id="MBK8573443.1"/>
    </source>
</evidence>
<dbReference type="InterPro" id="IPR010982">
    <property type="entry name" value="Lambda_DNA-bd_dom_sf"/>
</dbReference>
<dbReference type="AlphaFoldDB" id="A0A936F3X3"/>
<accession>A0A936F3X3</accession>
<dbReference type="InterPro" id="IPR001387">
    <property type="entry name" value="Cro/C1-type_HTH"/>
</dbReference>
<sequence length="232" mass="25134">MPPIPSSSFATRVREVMTQKGLSSAVLAQRAELTPSLLSRLTTENLSTRRDPQIEHILALARVLEVAPAELVAGTEAEPILGQWIPRYEFEKEVQARNEAQAEASELRTELAGTRSELITLRNELEQMGHEVTKASQRAADAEESARRELPALRAAKGAAEAKLAQALTERDQALADAQQNYRAWANAHSQALNLQRQVANADGKAVILGLIGTAVGAMVAGDENATKKGRR</sequence>
<dbReference type="Pfam" id="PF13443">
    <property type="entry name" value="HTH_26"/>
    <property type="match status" value="1"/>
</dbReference>
<gene>
    <name evidence="3" type="ORF">IPN91_12565</name>
</gene>
<keyword evidence="1" id="KW-0175">Coiled coil</keyword>
<dbReference type="Gene3D" id="1.10.260.40">
    <property type="entry name" value="lambda repressor-like DNA-binding domains"/>
    <property type="match status" value="1"/>
</dbReference>
<dbReference type="Proteomes" id="UP000709959">
    <property type="component" value="Unassembled WGS sequence"/>
</dbReference>